<protein>
    <submittedName>
        <fullName evidence="1">Uncharacterized protein</fullName>
    </submittedName>
</protein>
<proteinExistence type="predicted"/>
<name>A0A182Q4U9_9DIPT</name>
<evidence type="ECO:0000313" key="2">
    <source>
        <dbReference type="Proteomes" id="UP000075886"/>
    </source>
</evidence>
<dbReference type="EnsemblMetazoa" id="AFAF003106-RA">
    <property type="protein sequence ID" value="AFAF003106-PA"/>
    <property type="gene ID" value="AFAF003106"/>
</dbReference>
<reference evidence="1" key="2">
    <citation type="submission" date="2020-05" db="UniProtKB">
        <authorList>
            <consortium name="EnsemblMetazoa"/>
        </authorList>
    </citation>
    <scope>IDENTIFICATION</scope>
    <source>
        <strain evidence="1">FAR1</strain>
    </source>
</reference>
<evidence type="ECO:0000313" key="1">
    <source>
        <dbReference type="EnsemblMetazoa" id="AFAF003106-PA"/>
    </source>
</evidence>
<sequence>MYALQGLGRMRFPIGPITPPPPPFGAMPFRGKGFILPPITRACMLPFMLRRMGPPSGPWRMGGGIMRPIPGGGGIGRPPIGGIGGGIGLFIASSDIGPGGPAPNRPFCGPRIRIPLRKWAGGTGGGKGGGCMGPRRPAGAGGPGNMFGGAIGPPQLGIPFPPPFIRCRIPPPGAPFFMGRFIGTFILRLPLTNGALFPASDPFAVIGPPKLLPGPLLVEVIESSLKSKKPGSSPS</sequence>
<dbReference type="EMBL" id="AXCN02000130">
    <property type="status" value="NOT_ANNOTATED_CDS"/>
    <property type="molecule type" value="Genomic_DNA"/>
</dbReference>
<dbReference type="VEuPathDB" id="VectorBase:AFAF003106"/>
<organism evidence="1 2">
    <name type="scientific">Anopheles farauti</name>
    <dbReference type="NCBI Taxonomy" id="69004"/>
    <lineage>
        <taxon>Eukaryota</taxon>
        <taxon>Metazoa</taxon>
        <taxon>Ecdysozoa</taxon>
        <taxon>Arthropoda</taxon>
        <taxon>Hexapoda</taxon>
        <taxon>Insecta</taxon>
        <taxon>Pterygota</taxon>
        <taxon>Neoptera</taxon>
        <taxon>Endopterygota</taxon>
        <taxon>Diptera</taxon>
        <taxon>Nematocera</taxon>
        <taxon>Culicoidea</taxon>
        <taxon>Culicidae</taxon>
        <taxon>Anophelinae</taxon>
        <taxon>Anopheles</taxon>
    </lineage>
</organism>
<dbReference type="EMBL" id="AXCN02000131">
    <property type="status" value="NOT_ANNOTATED_CDS"/>
    <property type="molecule type" value="Genomic_DNA"/>
</dbReference>
<dbReference type="AlphaFoldDB" id="A0A182Q4U9"/>
<dbReference type="Proteomes" id="UP000075886">
    <property type="component" value="Unassembled WGS sequence"/>
</dbReference>
<accession>A0A182Q4U9</accession>
<reference evidence="2" key="1">
    <citation type="submission" date="2014-01" db="EMBL/GenBank/DDBJ databases">
        <title>The Genome Sequence of Anopheles farauti FAR1 (V2).</title>
        <authorList>
            <consortium name="The Broad Institute Genomics Platform"/>
            <person name="Neafsey D.E."/>
            <person name="Besansky N."/>
            <person name="Howell P."/>
            <person name="Walton C."/>
            <person name="Young S.K."/>
            <person name="Zeng Q."/>
            <person name="Gargeya S."/>
            <person name="Fitzgerald M."/>
            <person name="Haas B."/>
            <person name="Abouelleil A."/>
            <person name="Allen A.W."/>
            <person name="Alvarado L."/>
            <person name="Arachchi H.M."/>
            <person name="Berlin A.M."/>
            <person name="Chapman S.B."/>
            <person name="Gainer-Dewar J."/>
            <person name="Goldberg J."/>
            <person name="Griggs A."/>
            <person name="Gujja S."/>
            <person name="Hansen M."/>
            <person name="Howarth C."/>
            <person name="Imamovic A."/>
            <person name="Ireland A."/>
            <person name="Larimer J."/>
            <person name="McCowan C."/>
            <person name="Murphy C."/>
            <person name="Pearson M."/>
            <person name="Poon T.W."/>
            <person name="Priest M."/>
            <person name="Roberts A."/>
            <person name="Saif S."/>
            <person name="Shea T."/>
            <person name="Sisk P."/>
            <person name="Sykes S."/>
            <person name="Wortman J."/>
            <person name="Nusbaum C."/>
            <person name="Birren B."/>
        </authorList>
    </citation>
    <scope>NUCLEOTIDE SEQUENCE [LARGE SCALE GENOMIC DNA]</scope>
    <source>
        <strain evidence="2">FAR1</strain>
    </source>
</reference>
<keyword evidence="2" id="KW-1185">Reference proteome</keyword>